<protein>
    <submittedName>
        <fullName evidence="1">Uncharacterized protein</fullName>
    </submittedName>
</protein>
<dbReference type="EMBL" id="LAZR01007802">
    <property type="protein sequence ID" value="KKM82832.1"/>
    <property type="molecule type" value="Genomic_DNA"/>
</dbReference>
<accession>A0A0F9NNH1</accession>
<reference evidence="1" key="1">
    <citation type="journal article" date="2015" name="Nature">
        <title>Complex archaea that bridge the gap between prokaryotes and eukaryotes.</title>
        <authorList>
            <person name="Spang A."/>
            <person name="Saw J.H."/>
            <person name="Jorgensen S.L."/>
            <person name="Zaremba-Niedzwiedzka K."/>
            <person name="Martijn J."/>
            <person name="Lind A.E."/>
            <person name="van Eijk R."/>
            <person name="Schleper C."/>
            <person name="Guy L."/>
            <person name="Ettema T.J."/>
        </authorList>
    </citation>
    <scope>NUCLEOTIDE SEQUENCE</scope>
</reference>
<evidence type="ECO:0000313" key="1">
    <source>
        <dbReference type="EMBL" id="KKM82832.1"/>
    </source>
</evidence>
<sequence>MGTMTEATKQQMDNALSDKPNRVRALEFALAWALRQTHGKLYCECGKVAGDDEHQPKCKWRRAWEVWEGANTF</sequence>
<gene>
    <name evidence="1" type="ORF">LCGC14_1315540</name>
</gene>
<proteinExistence type="predicted"/>
<organism evidence="1">
    <name type="scientific">marine sediment metagenome</name>
    <dbReference type="NCBI Taxonomy" id="412755"/>
    <lineage>
        <taxon>unclassified sequences</taxon>
        <taxon>metagenomes</taxon>
        <taxon>ecological metagenomes</taxon>
    </lineage>
</organism>
<dbReference type="AlphaFoldDB" id="A0A0F9NNH1"/>
<name>A0A0F9NNH1_9ZZZZ</name>
<comment type="caution">
    <text evidence="1">The sequence shown here is derived from an EMBL/GenBank/DDBJ whole genome shotgun (WGS) entry which is preliminary data.</text>
</comment>